<dbReference type="EMBL" id="JBEDUW010000006">
    <property type="protein sequence ID" value="KAK9924086.1"/>
    <property type="molecule type" value="Genomic_DNA"/>
</dbReference>
<gene>
    <name evidence="2" type="ORF">M0R45_032474</name>
</gene>
<feature type="compositionally biased region" description="Basic and acidic residues" evidence="1">
    <location>
        <begin position="87"/>
        <end position="97"/>
    </location>
</feature>
<dbReference type="AlphaFoldDB" id="A0AAW1WJW4"/>
<feature type="compositionally biased region" description="Acidic residues" evidence="1">
    <location>
        <begin position="63"/>
        <end position="72"/>
    </location>
</feature>
<protein>
    <submittedName>
        <fullName evidence="2">Uncharacterized protein</fullName>
    </submittedName>
</protein>
<dbReference type="Proteomes" id="UP001457282">
    <property type="component" value="Unassembled WGS sequence"/>
</dbReference>
<feature type="region of interest" description="Disordered" evidence="1">
    <location>
        <begin position="133"/>
        <end position="167"/>
    </location>
</feature>
<dbReference type="PANTHER" id="PTHR37187">
    <property type="entry name" value="EXPRESSED PROTEIN"/>
    <property type="match status" value="1"/>
</dbReference>
<evidence type="ECO:0000313" key="2">
    <source>
        <dbReference type="EMBL" id="KAK9924086.1"/>
    </source>
</evidence>
<comment type="caution">
    <text evidence="2">The sequence shown here is derived from an EMBL/GenBank/DDBJ whole genome shotgun (WGS) entry which is preliminary data.</text>
</comment>
<feature type="compositionally biased region" description="Polar residues" evidence="1">
    <location>
        <begin position="135"/>
        <end position="152"/>
    </location>
</feature>
<feature type="region of interest" description="Disordered" evidence="1">
    <location>
        <begin position="1"/>
        <end position="120"/>
    </location>
</feature>
<feature type="region of interest" description="Disordered" evidence="1">
    <location>
        <begin position="196"/>
        <end position="243"/>
    </location>
</feature>
<feature type="compositionally biased region" description="Basic and acidic residues" evidence="1">
    <location>
        <begin position="9"/>
        <end position="57"/>
    </location>
</feature>
<keyword evidence="3" id="KW-1185">Reference proteome</keyword>
<accession>A0AAW1WJW4</accession>
<evidence type="ECO:0000256" key="1">
    <source>
        <dbReference type="SAM" id="MobiDB-lite"/>
    </source>
</evidence>
<sequence length="278" mass="30053">MEDSSSNGKLEETQKVQEGEVESVRDVRIDDYSLEHAKKAHHGDEEPAELADEKIPESVESGEVVEEKDEEFPVSVVETEASVCNDVKPEEKEDEKQYVPSVDETDGSSPAVEDVVPKPIDDEEKILSDLVSNGVEESTLPSLSEDITNVESKASEETEVPWSEEKEEEVAVAVADVVSKGVEEVKLPVVEEISTGESSGAAYKVPSESVEEDTLKASPEVPAPPPVESADAGEGYGKREIAASAGNPSIVSVARNPLQPTSWRSCCGLFEVLRRSDR</sequence>
<evidence type="ECO:0000313" key="3">
    <source>
        <dbReference type="Proteomes" id="UP001457282"/>
    </source>
</evidence>
<organism evidence="2 3">
    <name type="scientific">Rubus argutus</name>
    <name type="common">Southern blackberry</name>
    <dbReference type="NCBI Taxonomy" id="59490"/>
    <lineage>
        <taxon>Eukaryota</taxon>
        <taxon>Viridiplantae</taxon>
        <taxon>Streptophyta</taxon>
        <taxon>Embryophyta</taxon>
        <taxon>Tracheophyta</taxon>
        <taxon>Spermatophyta</taxon>
        <taxon>Magnoliopsida</taxon>
        <taxon>eudicotyledons</taxon>
        <taxon>Gunneridae</taxon>
        <taxon>Pentapetalae</taxon>
        <taxon>rosids</taxon>
        <taxon>fabids</taxon>
        <taxon>Rosales</taxon>
        <taxon>Rosaceae</taxon>
        <taxon>Rosoideae</taxon>
        <taxon>Rosoideae incertae sedis</taxon>
        <taxon>Rubus</taxon>
    </lineage>
</organism>
<proteinExistence type="predicted"/>
<dbReference type="PANTHER" id="PTHR37187:SF7">
    <property type="entry name" value="EXPRESSED PROTEIN"/>
    <property type="match status" value="1"/>
</dbReference>
<name>A0AAW1WJW4_RUBAR</name>
<reference evidence="2 3" key="1">
    <citation type="journal article" date="2023" name="G3 (Bethesda)">
        <title>A chromosome-length genome assembly and annotation of blackberry (Rubus argutus, cv. 'Hillquist').</title>
        <authorList>
            <person name="Bruna T."/>
            <person name="Aryal R."/>
            <person name="Dudchenko O."/>
            <person name="Sargent D.J."/>
            <person name="Mead D."/>
            <person name="Buti M."/>
            <person name="Cavallini A."/>
            <person name="Hytonen T."/>
            <person name="Andres J."/>
            <person name="Pham M."/>
            <person name="Weisz D."/>
            <person name="Mascagni F."/>
            <person name="Usai G."/>
            <person name="Natali L."/>
            <person name="Bassil N."/>
            <person name="Fernandez G.E."/>
            <person name="Lomsadze A."/>
            <person name="Armour M."/>
            <person name="Olukolu B."/>
            <person name="Poorten T."/>
            <person name="Britton C."/>
            <person name="Davik J."/>
            <person name="Ashrafi H."/>
            <person name="Aiden E.L."/>
            <person name="Borodovsky M."/>
            <person name="Worthington M."/>
        </authorList>
    </citation>
    <scope>NUCLEOTIDE SEQUENCE [LARGE SCALE GENOMIC DNA]</scope>
    <source>
        <strain evidence="2">PI 553951</strain>
    </source>
</reference>